<dbReference type="NCBIfam" id="TIGR03756">
    <property type="entry name" value="conj_TIGR03756"/>
    <property type="match status" value="1"/>
</dbReference>
<comment type="caution">
    <text evidence="2">The sequence shown here is derived from an EMBL/GenBank/DDBJ whole genome shotgun (WGS) entry which is preliminary data.</text>
</comment>
<dbReference type="InterPro" id="IPR026331">
    <property type="entry name" value="PFL_4710"/>
</dbReference>
<dbReference type="AlphaFoldDB" id="A0A4Y9JSB4"/>
<organism evidence="2 3">
    <name type="scientific">Muribacter muris</name>
    <dbReference type="NCBI Taxonomy" id="67855"/>
    <lineage>
        <taxon>Bacteria</taxon>
        <taxon>Pseudomonadati</taxon>
        <taxon>Pseudomonadota</taxon>
        <taxon>Gammaproteobacteria</taxon>
        <taxon>Pasteurellales</taxon>
        <taxon>Pasteurellaceae</taxon>
        <taxon>Muribacter</taxon>
    </lineage>
</organism>
<dbReference type="OrthoDB" id="8435546at2"/>
<dbReference type="RefSeq" id="WP_135058602.1">
    <property type="nucleotide sequence ID" value="NZ_JADGLC010000036.1"/>
</dbReference>
<name>A0A4Y9JSB4_9PAST</name>
<dbReference type="Proteomes" id="UP000297396">
    <property type="component" value="Unassembled WGS sequence"/>
</dbReference>
<evidence type="ECO:0000313" key="2">
    <source>
        <dbReference type="EMBL" id="TFV07809.1"/>
    </source>
</evidence>
<sequence>MNFATKTTKITAYSALICSLSLSSEPVAAIEANSINTATIMTSTVSPSCSDWSVVGTCFWLKCVLWKCSVKTSVKVHHFIPEMVVSVYNHGSQSPWIEMKWLNPGAKGGMNNRLNQKYTQYRFKNAEAIGHPGGIAMQMISSFGYSCESQTTPYVPYFLSALDYLAWNHNMPEMFYPEALIPYMRDIGSVTDMWGNLYPRSGSVTQTHDYKAAAVIAQRVADIVSRTGQLHVYYPVQKSGGKGKWYPKEVIEGDKKTHRWQLLSPKMEQSCNVFPHGGDWAAHSDRFSNTENYSWALWRPYACCKKAGQVFLGNVDWTSTHTH</sequence>
<evidence type="ECO:0000313" key="3">
    <source>
        <dbReference type="Proteomes" id="UP000297396"/>
    </source>
</evidence>
<accession>A0A4Y9JSB4</accession>
<keyword evidence="1" id="KW-0732">Signal</keyword>
<reference evidence="2 3" key="1">
    <citation type="submission" date="2019-03" db="EMBL/GenBank/DDBJ databases">
        <title>Diversity of the mouse oral microbiome.</title>
        <authorList>
            <person name="Joseph S."/>
            <person name="Aduse-Opoku J."/>
            <person name="Curtis M."/>
            <person name="Wade W."/>
            <person name="Hashim A."/>
        </authorList>
    </citation>
    <scope>NUCLEOTIDE SEQUENCE [LARGE SCALE GENOMIC DNA]</scope>
    <source>
        <strain evidence="2 3">WT12</strain>
    </source>
</reference>
<dbReference type="Pfam" id="PF06834">
    <property type="entry name" value="TraU"/>
    <property type="match status" value="1"/>
</dbReference>
<feature type="signal peptide" evidence="1">
    <location>
        <begin position="1"/>
        <end position="28"/>
    </location>
</feature>
<proteinExistence type="predicted"/>
<dbReference type="InterPro" id="IPR009649">
    <property type="entry name" value="TraU"/>
</dbReference>
<dbReference type="EMBL" id="SPPA01000036">
    <property type="protein sequence ID" value="TFV07809.1"/>
    <property type="molecule type" value="Genomic_DNA"/>
</dbReference>
<feature type="chain" id="PRO_5021220122" evidence="1">
    <location>
        <begin position="29"/>
        <end position="323"/>
    </location>
</feature>
<protein>
    <submittedName>
        <fullName evidence="2">TIGR03756 family integrating conjugative element protein</fullName>
    </submittedName>
</protein>
<gene>
    <name evidence="2" type="ORF">E4T80_11770</name>
</gene>
<evidence type="ECO:0000256" key="1">
    <source>
        <dbReference type="SAM" id="SignalP"/>
    </source>
</evidence>